<dbReference type="AlphaFoldDB" id="A0A926DVI4"/>
<dbReference type="Pfam" id="PF02283">
    <property type="entry name" value="CobU"/>
    <property type="match status" value="1"/>
</dbReference>
<name>A0A926DVI4_9FIRM</name>
<gene>
    <name evidence="1" type="ORF">H8711_03780</name>
</gene>
<dbReference type="RefSeq" id="WP_249282205.1">
    <property type="nucleotide sequence ID" value="NZ_JACRST010000003.1"/>
</dbReference>
<dbReference type="GO" id="GO:0000166">
    <property type="term" value="F:nucleotide binding"/>
    <property type="evidence" value="ECO:0007669"/>
    <property type="project" value="InterPro"/>
</dbReference>
<keyword evidence="1" id="KW-0808">Transferase</keyword>
<keyword evidence="1" id="KW-0548">Nucleotidyltransferase</keyword>
<dbReference type="GO" id="GO:0016779">
    <property type="term" value="F:nucleotidyltransferase activity"/>
    <property type="evidence" value="ECO:0007669"/>
    <property type="project" value="UniProtKB-KW"/>
</dbReference>
<protein>
    <submittedName>
        <fullName evidence="1">Bifunctional adenosylcobinamide kinase/adenosylcobinamide-phosphate guanylyltransferase</fullName>
    </submittedName>
</protein>
<evidence type="ECO:0000313" key="1">
    <source>
        <dbReference type="EMBL" id="MBC8546055.1"/>
    </source>
</evidence>
<dbReference type="Proteomes" id="UP000653127">
    <property type="component" value="Unassembled WGS sequence"/>
</dbReference>
<keyword evidence="1" id="KW-0418">Kinase</keyword>
<dbReference type="SUPFAM" id="SSF52540">
    <property type="entry name" value="P-loop containing nucleoside triphosphate hydrolases"/>
    <property type="match status" value="1"/>
</dbReference>
<dbReference type="InterPro" id="IPR027417">
    <property type="entry name" value="P-loop_NTPase"/>
</dbReference>
<dbReference type="GO" id="GO:0009236">
    <property type="term" value="P:cobalamin biosynthetic process"/>
    <property type="evidence" value="ECO:0007669"/>
    <property type="project" value="InterPro"/>
</dbReference>
<dbReference type="InterPro" id="IPR003203">
    <property type="entry name" value="CobU/CobP"/>
</dbReference>
<dbReference type="GO" id="GO:0043752">
    <property type="term" value="F:adenosylcobinamide kinase activity"/>
    <property type="evidence" value="ECO:0007669"/>
    <property type="project" value="InterPro"/>
</dbReference>
<accession>A0A926DVI4</accession>
<comment type="caution">
    <text evidence="1">The sequence shown here is derived from an EMBL/GenBank/DDBJ whole genome shotgun (WGS) entry which is preliminary data.</text>
</comment>
<organism evidence="1 2">
    <name type="scientific">Ligaoa zhengdingensis</name>
    <dbReference type="NCBI Taxonomy" id="2763658"/>
    <lineage>
        <taxon>Bacteria</taxon>
        <taxon>Bacillati</taxon>
        <taxon>Bacillota</taxon>
        <taxon>Clostridia</taxon>
        <taxon>Eubacteriales</taxon>
        <taxon>Oscillospiraceae</taxon>
        <taxon>Ligaoa</taxon>
    </lineage>
</organism>
<keyword evidence="2" id="KW-1185">Reference proteome</keyword>
<dbReference type="EMBL" id="JACRST010000003">
    <property type="protein sequence ID" value="MBC8546055.1"/>
    <property type="molecule type" value="Genomic_DNA"/>
</dbReference>
<sequence>MRLIVGGAHQGKLAYALEQTGLSAAQVVDGAECDLSDVGRIALFTHFHLAVRRLLQAGENPMQFVERLLACNPDIVILADEVGCGVVPLSREERDWREAAGRACCELARRASRVDRVFCGIAVTIKGATK</sequence>
<reference evidence="1" key="1">
    <citation type="submission" date="2020-08" db="EMBL/GenBank/DDBJ databases">
        <title>Genome public.</title>
        <authorList>
            <person name="Liu C."/>
            <person name="Sun Q."/>
        </authorList>
    </citation>
    <scope>NUCLEOTIDE SEQUENCE</scope>
    <source>
        <strain evidence="1">NSJ-31</strain>
    </source>
</reference>
<proteinExistence type="predicted"/>
<evidence type="ECO:0000313" key="2">
    <source>
        <dbReference type="Proteomes" id="UP000653127"/>
    </source>
</evidence>
<dbReference type="Gene3D" id="3.40.50.300">
    <property type="entry name" value="P-loop containing nucleotide triphosphate hydrolases"/>
    <property type="match status" value="1"/>
</dbReference>